<name>A0A1M4X478_9BACT</name>
<organism evidence="2 3">
    <name type="scientific">Flavisolibacter ginsengisoli DSM 18119</name>
    <dbReference type="NCBI Taxonomy" id="1121884"/>
    <lineage>
        <taxon>Bacteria</taxon>
        <taxon>Pseudomonadati</taxon>
        <taxon>Bacteroidota</taxon>
        <taxon>Chitinophagia</taxon>
        <taxon>Chitinophagales</taxon>
        <taxon>Chitinophagaceae</taxon>
        <taxon>Flavisolibacter</taxon>
    </lineage>
</organism>
<dbReference type="STRING" id="1121884.SAMN02745131_01329"/>
<proteinExistence type="predicted"/>
<dbReference type="PANTHER" id="PTHR10338:SF108">
    <property type="entry name" value="INTER-ALPHA-TRYPSIN INHIBITOR HEAVY CHAIN H4-LIKE PROTEIN"/>
    <property type="match status" value="1"/>
</dbReference>
<evidence type="ECO:0000313" key="2">
    <source>
        <dbReference type="EMBL" id="SHE88308.1"/>
    </source>
</evidence>
<dbReference type="PROSITE" id="PS50234">
    <property type="entry name" value="VWFA"/>
    <property type="match status" value="1"/>
</dbReference>
<dbReference type="EMBL" id="FQUU01000004">
    <property type="protein sequence ID" value="SHE88308.1"/>
    <property type="molecule type" value="Genomic_DNA"/>
</dbReference>
<reference evidence="2 3" key="1">
    <citation type="submission" date="2016-11" db="EMBL/GenBank/DDBJ databases">
        <authorList>
            <person name="Jaros S."/>
            <person name="Januszkiewicz K."/>
            <person name="Wedrychowicz H."/>
        </authorList>
    </citation>
    <scope>NUCLEOTIDE SEQUENCE [LARGE SCALE GENOMIC DNA]</scope>
    <source>
        <strain evidence="2 3">DSM 18119</strain>
    </source>
</reference>
<dbReference type="PANTHER" id="PTHR10338">
    <property type="entry name" value="INTER-ALPHA-TRYPSIN INHIBITOR HEAVY CHAIN FAMILY MEMBER"/>
    <property type="match status" value="1"/>
</dbReference>
<dbReference type="InterPro" id="IPR050934">
    <property type="entry name" value="ITIH"/>
</dbReference>
<dbReference type="OrthoDB" id="9781333at2"/>
<dbReference type="SUPFAM" id="SSF53300">
    <property type="entry name" value="vWA-like"/>
    <property type="match status" value="1"/>
</dbReference>
<evidence type="ECO:0000313" key="3">
    <source>
        <dbReference type="Proteomes" id="UP000184048"/>
    </source>
</evidence>
<dbReference type="SMART" id="SM00327">
    <property type="entry name" value="VWA"/>
    <property type="match status" value="1"/>
</dbReference>
<dbReference type="Pfam" id="PF00092">
    <property type="entry name" value="VWA"/>
    <property type="match status" value="1"/>
</dbReference>
<protein>
    <submittedName>
        <fullName evidence="2">Ca-activated chloride channel family protein</fullName>
    </submittedName>
</protein>
<dbReference type="Gene3D" id="3.40.50.410">
    <property type="entry name" value="von Willebrand factor, type A domain"/>
    <property type="match status" value="1"/>
</dbReference>
<gene>
    <name evidence="2" type="ORF">SAMN02745131_01329</name>
</gene>
<evidence type="ECO:0000259" key="1">
    <source>
        <dbReference type="PROSITE" id="PS50234"/>
    </source>
</evidence>
<dbReference type="InterPro" id="IPR036465">
    <property type="entry name" value="vWFA_dom_sf"/>
</dbReference>
<dbReference type="InterPro" id="IPR002035">
    <property type="entry name" value="VWF_A"/>
</dbReference>
<feature type="domain" description="VWFA" evidence="1">
    <location>
        <begin position="102"/>
        <end position="275"/>
    </location>
</feature>
<accession>A0A1M4X478</accession>
<sequence>MRSGLLHLYIFLGLTILLSSYTITNRTAANSLLTADTSYPSFEHAIDHKGKTIISSNDLIRFSSGMDNDTYRKDTISRHFYLYLGTKLKSLIGDSSQRSPLNISIVIDRSGSMKGEKIERAIEAADNIVDKLNATDIVSIIGYGDDVDVVQPAVAAINKEKIKEKIAQIRPRGGTNLWGGCETGYYQVLEHSKPGYVNHVFLLSDGLANVGMTSSKGIKANVQRFKDDENITLSSFGVGIDFNEVLLGEMAETGSGNYYFIEKPGMIKDIMEKELNSLLHIAAREVLLTIQLPIGVRPQKMNSFTYSVEGQKISVKFRNLHVGEEKDVLLDLKIADSVKSALLLQTRLTCIGALTGQKMQLENTNLLFPAPGNQYDRNFNRGVISKVLLDVAGANMEAVMEEVDKNNYTGASKILERNHGLMNKHRNYLNDLYVLPELDSVFNQYSRYLPKMKEMATDSLRLIQKSTRAALYHIRNVN</sequence>
<dbReference type="AlphaFoldDB" id="A0A1M4X478"/>
<dbReference type="Proteomes" id="UP000184048">
    <property type="component" value="Unassembled WGS sequence"/>
</dbReference>
<dbReference type="RefSeq" id="WP_072834545.1">
    <property type="nucleotide sequence ID" value="NZ_FQUU01000004.1"/>
</dbReference>
<keyword evidence="3" id="KW-1185">Reference proteome</keyword>